<accession>A0A414AJ57</accession>
<name>A0A414AJ57_9FIRM</name>
<reference evidence="1 2" key="1">
    <citation type="submission" date="2018-08" db="EMBL/GenBank/DDBJ databases">
        <title>A genome reference for cultivated species of the human gut microbiota.</title>
        <authorList>
            <person name="Zou Y."/>
            <person name="Xue W."/>
            <person name="Luo G."/>
        </authorList>
    </citation>
    <scope>NUCLEOTIDE SEQUENCE [LARGE SCALE GENOMIC DNA]</scope>
    <source>
        <strain evidence="1 2">AM35-14</strain>
    </source>
</reference>
<proteinExistence type="predicted"/>
<organism evidence="1 2">
    <name type="scientific">Enterocloster bolteae</name>
    <dbReference type="NCBI Taxonomy" id="208479"/>
    <lineage>
        <taxon>Bacteria</taxon>
        <taxon>Bacillati</taxon>
        <taxon>Bacillota</taxon>
        <taxon>Clostridia</taxon>
        <taxon>Lachnospirales</taxon>
        <taxon>Lachnospiraceae</taxon>
        <taxon>Enterocloster</taxon>
    </lineage>
</organism>
<comment type="caution">
    <text evidence="1">The sequence shown here is derived from an EMBL/GenBank/DDBJ whole genome shotgun (WGS) entry which is preliminary data.</text>
</comment>
<evidence type="ECO:0000313" key="1">
    <source>
        <dbReference type="EMBL" id="RHC48743.1"/>
    </source>
</evidence>
<dbReference type="AlphaFoldDB" id="A0A414AJ57"/>
<protein>
    <recommendedName>
        <fullName evidence="3">AAA family ATPase</fullName>
    </recommendedName>
</protein>
<dbReference type="RefSeq" id="WP_002571111.1">
    <property type="nucleotide sequence ID" value="NZ_BAABZS010000003.1"/>
</dbReference>
<dbReference type="Proteomes" id="UP000283975">
    <property type="component" value="Unassembled WGS sequence"/>
</dbReference>
<sequence length="185" mass="21261">MKTVGIVGCQPRIGTTTQALQLTLCLMHMGYNAAYVEMGERDYIEKLDALYQGITIDKNDIIYCQSIPLYTGSRIALANRGRYDYVIKDYGYIGNPGFEKISFLEQQIKIVVGGAKANEVDYVEQVIEDECYEDVNYIFSFIGLSEQRDVKEMMKSKKERTYFAVYTPDPFTYVENDIYEYILGD</sequence>
<gene>
    <name evidence="1" type="ORF">DW839_28270</name>
</gene>
<evidence type="ECO:0000313" key="2">
    <source>
        <dbReference type="Proteomes" id="UP000283975"/>
    </source>
</evidence>
<dbReference type="EMBL" id="QSHZ01000046">
    <property type="protein sequence ID" value="RHC48743.1"/>
    <property type="molecule type" value="Genomic_DNA"/>
</dbReference>
<evidence type="ECO:0008006" key="3">
    <source>
        <dbReference type="Google" id="ProtNLM"/>
    </source>
</evidence>